<dbReference type="Proteomes" id="UP001519460">
    <property type="component" value="Unassembled WGS sequence"/>
</dbReference>
<dbReference type="Pfam" id="PF00435">
    <property type="entry name" value="Spectrin"/>
    <property type="match status" value="1"/>
</dbReference>
<protein>
    <submittedName>
        <fullName evidence="2">Uncharacterized protein</fullName>
    </submittedName>
</protein>
<feature type="non-terminal residue" evidence="2">
    <location>
        <position position="327"/>
    </location>
</feature>
<dbReference type="InterPro" id="IPR018159">
    <property type="entry name" value="Spectrin/alpha-actinin"/>
</dbReference>
<dbReference type="Gene3D" id="1.20.58.60">
    <property type="match status" value="1"/>
</dbReference>
<sequence length="327" mass="36361">MSAAKLLMDGAVAFEDEVRRRRHELDNLQLGAASLTDRGAGPIVEPELKRLNQRWLDISSQLAQYKQPSQSSPSSSSPAKAGDNTSSSGGDNPDSTITRTTFNVVSTSISRTTTSSRSPGQFLQDVLKLLSQVGELQQRLRTPDLSADDFSLLDQQQAQLKAIDGEMVALQPSVEEVERQKDDVISQTSGDEAARLRDLTSQLHTQWTTLAAAYKDRQDLVMPQQKDISLERSADSAKHACYGLSEWCFWPSLCSFHSHNPLSWGNGSPVRRTQAEHDVRRQRLKNTRCRTTVVGDSMHTTLMWLSGCKSNVPRERRTVVRSGVDKH</sequence>
<dbReference type="EMBL" id="JACVVK020000229">
    <property type="protein sequence ID" value="KAK7483284.1"/>
    <property type="molecule type" value="Genomic_DNA"/>
</dbReference>
<dbReference type="AlphaFoldDB" id="A0ABD0K880"/>
<dbReference type="SUPFAM" id="SSF46966">
    <property type="entry name" value="Spectrin repeat"/>
    <property type="match status" value="1"/>
</dbReference>
<feature type="compositionally biased region" description="Polar residues" evidence="1">
    <location>
        <begin position="83"/>
        <end position="99"/>
    </location>
</feature>
<reference evidence="2 3" key="1">
    <citation type="journal article" date="2023" name="Sci. Data">
        <title>Genome assembly of the Korean intertidal mud-creeper Batillaria attramentaria.</title>
        <authorList>
            <person name="Patra A.K."/>
            <person name="Ho P.T."/>
            <person name="Jun S."/>
            <person name="Lee S.J."/>
            <person name="Kim Y."/>
            <person name="Won Y.J."/>
        </authorList>
    </citation>
    <scope>NUCLEOTIDE SEQUENCE [LARGE SCALE GENOMIC DNA]</scope>
    <source>
        <strain evidence="2">Wonlab-2016</strain>
    </source>
</reference>
<organism evidence="2 3">
    <name type="scientific">Batillaria attramentaria</name>
    <dbReference type="NCBI Taxonomy" id="370345"/>
    <lineage>
        <taxon>Eukaryota</taxon>
        <taxon>Metazoa</taxon>
        <taxon>Spiralia</taxon>
        <taxon>Lophotrochozoa</taxon>
        <taxon>Mollusca</taxon>
        <taxon>Gastropoda</taxon>
        <taxon>Caenogastropoda</taxon>
        <taxon>Sorbeoconcha</taxon>
        <taxon>Cerithioidea</taxon>
        <taxon>Batillariidae</taxon>
        <taxon>Batillaria</taxon>
    </lineage>
</organism>
<feature type="compositionally biased region" description="Low complexity" evidence="1">
    <location>
        <begin position="67"/>
        <end position="78"/>
    </location>
</feature>
<dbReference type="InterPro" id="IPR002017">
    <property type="entry name" value="Spectrin_repeat"/>
</dbReference>
<name>A0ABD0K880_9CAEN</name>
<evidence type="ECO:0000313" key="2">
    <source>
        <dbReference type="EMBL" id="KAK7483284.1"/>
    </source>
</evidence>
<proteinExistence type="predicted"/>
<dbReference type="SMART" id="SM00150">
    <property type="entry name" value="SPEC"/>
    <property type="match status" value="1"/>
</dbReference>
<comment type="caution">
    <text evidence="2">The sequence shown here is derived from an EMBL/GenBank/DDBJ whole genome shotgun (WGS) entry which is preliminary data.</text>
</comment>
<evidence type="ECO:0000256" key="1">
    <source>
        <dbReference type="SAM" id="MobiDB-lite"/>
    </source>
</evidence>
<evidence type="ECO:0000313" key="3">
    <source>
        <dbReference type="Proteomes" id="UP001519460"/>
    </source>
</evidence>
<feature type="region of interest" description="Disordered" evidence="1">
    <location>
        <begin position="62"/>
        <end position="99"/>
    </location>
</feature>
<keyword evidence="3" id="KW-1185">Reference proteome</keyword>
<accession>A0ABD0K880</accession>
<gene>
    <name evidence="2" type="ORF">BaRGS_00025451</name>
</gene>